<dbReference type="EMBL" id="AP021889">
    <property type="protein sequence ID" value="BBP46051.1"/>
    <property type="molecule type" value="Genomic_DNA"/>
</dbReference>
<dbReference type="PANTHER" id="PTHR38097">
    <property type="match status" value="1"/>
</dbReference>
<evidence type="ECO:0000256" key="1">
    <source>
        <dbReference type="ARBA" id="ARBA00004453"/>
    </source>
</evidence>
<evidence type="ECO:0000313" key="8">
    <source>
        <dbReference type="EMBL" id="BBP46051.1"/>
    </source>
</evidence>
<dbReference type="SUPFAM" id="SSF81273">
    <property type="entry name" value="H-NS histone-like proteins"/>
    <property type="match status" value="2"/>
</dbReference>
<comment type="similarity">
    <text evidence="2 5">Belongs to the histone-like protein H-NS family.</text>
</comment>
<dbReference type="Gene3D" id="4.10.430.10">
    <property type="entry name" value="Histone-like protein H-NS, C-terminal domain"/>
    <property type="match status" value="1"/>
</dbReference>
<dbReference type="Proteomes" id="UP000501726">
    <property type="component" value="Chromosome"/>
</dbReference>
<name>A0A6F8PV94_9GAMM</name>
<keyword evidence="6" id="KW-0175">Coiled coil</keyword>
<comment type="subcellular location">
    <subcellularLocation>
        <location evidence="1">Cytoplasm</location>
        <location evidence="1">Nucleoid</location>
    </subcellularLocation>
</comment>
<dbReference type="GO" id="GO:0032993">
    <property type="term" value="C:protein-DNA complex"/>
    <property type="evidence" value="ECO:0007669"/>
    <property type="project" value="TreeGrafter"/>
</dbReference>
<feature type="coiled-coil region" evidence="6">
    <location>
        <begin position="25"/>
        <end position="66"/>
    </location>
</feature>
<dbReference type="GO" id="GO:0001217">
    <property type="term" value="F:DNA-binding transcription repressor activity"/>
    <property type="evidence" value="ECO:0007669"/>
    <property type="project" value="TreeGrafter"/>
</dbReference>
<organism evidence="8 9">
    <name type="scientific">Thiosulfatimonas sediminis</name>
    <dbReference type="NCBI Taxonomy" id="2675054"/>
    <lineage>
        <taxon>Bacteria</taxon>
        <taxon>Pseudomonadati</taxon>
        <taxon>Pseudomonadota</taxon>
        <taxon>Gammaproteobacteria</taxon>
        <taxon>Thiotrichales</taxon>
        <taxon>Piscirickettsiaceae</taxon>
        <taxon>Thiosulfatimonas</taxon>
    </lineage>
</organism>
<evidence type="ECO:0000256" key="3">
    <source>
        <dbReference type="ARBA" id="ARBA00022490"/>
    </source>
</evidence>
<evidence type="ECO:0000256" key="4">
    <source>
        <dbReference type="ARBA" id="ARBA00023125"/>
    </source>
</evidence>
<evidence type="ECO:0000256" key="2">
    <source>
        <dbReference type="ARBA" id="ARBA00010610"/>
    </source>
</evidence>
<dbReference type="InterPro" id="IPR027454">
    <property type="entry name" value="Histone_HNS_N"/>
</dbReference>
<dbReference type="PIRSF" id="PIRSF002096">
    <property type="entry name" value="HnS"/>
    <property type="match status" value="1"/>
</dbReference>
<proteinExistence type="inferred from homology"/>
<accession>A0A6F8PV94</accession>
<dbReference type="GO" id="GO:0005829">
    <property type="term" value="C:cytosol"/>
    <property type="evidence" value="ECO:0007669"/>
    <property type="project" value="TreeGrafter"/>
</dbReference>
<dbReference type="AlphaFoldDB" id="A0A6F8PV94"/>
<evidence type="ECO:0000256" key="5">
    <source>
        <dbReference type="PIRNR" id="PIRNR002096"/>
    </source>
</evidence>
<evidence type="ECO:0000256" key="6">
    <source>
        <dbReference type="SAM" id="Coils"/>
    </source>
</evidence>
<dbReference type="InterPro" id="IPR001801">
    <property type="entry name" value="Histone_HNS"/>
</dbReference>
<gene>
    <name evidence="8" type="primary">hvrA</name>
    <name evidence="8" type="ORF">THMIRHAS_14240</name>
</gene>
<dbReference type="GO" id="GO:0003680">
    <property type="term" value="F:minor groove of adenine-thymine-rich DNA binding"/>
    <property type="evidence" value="ECO:0007669"/>
    <property type="project" value="TreeGrafter"/>
</dbReference>
<reference evidence="9" key="1">
    <citation type="submission" date="2019-11" db="EMBL/GenBank/DDBJ databases">
        <title>Isolation and characterization of two novel species in the genus Thiomicrorhabdus.</title>
        <authorList>
            <person name="Mochizuki J."/>
            <person name="Kojima H."/>
            <person name="Fukui M."/>
        </authorList>
    </citation>
    <scope>NUCLEOTIDE SEQUENCE [LARGE SCALE GENOMIC DNA]</scope>
    <source>
        <strain evidence="9">aks77</strain>
    </source>
</reference>
<keyword evidence="9" id="KW-1185">Reference proteome</keyword>
<protein>
    <recommendedName>
        <fullName evidence="5">DNA-binding protein</fullName>
    </recommendedName>
</protein>
<dbReference type="InterPro" id="IPR027444">
    <property type="entry name" value="H-NS_C_dom"/>
</dbReference>
<evidence type="ECO:0000259" key="7">
    <source>
        <dbReference type="SMART" id="SM00528"/>
    </source>
</evidence>
<dbReference type="GO" id="GO:0030527">
    <property type="term" value="F:structural constituent of chromatin"/>
    <property type="evidence" value="ECO:0007669"/>
    <property type="project" value="InterPro"/>
</dbReference>
<dbReference type="KEGG" id="tse:THMIRHAS_14240"/>
<dbReference type="GO" id="GO:0009295">
    <property type="term" value="C:nucleoid"/>
    <property type="evidence" value="ECO:0007669"/>
    <property type="project" value="UniProtKB-SubCell"/>
</dbReference>
<dbReference type="GO" id="GO:0046983">
    <property type="term" value="F:protein dimerization activity"/>
    <property type="evidence" value="ECO:0007669"/>
    <property type="project" value="InterPro"/>
</dbReference>
<dbReference type="Gene3D" id="1.10.287.1050">
    <property type="entry name" value="H-NS histone-like proteins"/>
    <property type="match status" value="1"/>
</dbReference>
<keyword evidence="3" id="KW-0963">Cytoplasm</keyword>
<keyword evidence="4 5" id="KW-0238">DNA-binding</keyword>
<dbReference type="Pfam" id="PF00816">
    <property type="entry name" value="Histone_HNS"/>
    <property type="match status" value="1"/>
</dbReference>
<sequence>MEINEFAKIALHRKRLKAATKDLDINQLEKLANDITEIVAEREQEIADALAEKEAHQAKIDEMRNLLLEQGLTVDDLIDTQNHHSDKKATSRIVEPKYRIVDENGVEHLWTGRGRAPKPFQKQLDQGHAKASFLI</sequence>
<dbReference type="PANTHER" id="PTHR38097:SF2">
    <property type="entry name" value="DNA-BINDING PROTEIN STPA"/>
    <property type="match status" value="1"/>
</dbReference>
<dbReference type="InterPro" id="IPR037150">
    <property type="entry name" value="H-NS_C_dom_sf"/>
</dbReference>
<evidence type="ECO:0000313" key="9">
    <source>
        <dbReference type="Proteomes" id="UP000501726"/>
    </source>
</evidence>
<dbReference type="Pfam" id="PF22470">
    <property type="entry name" value="Histone_HNS_N"/>
    <property type="match status" value="1"/>
</dbReference>
<dbReference type="SMART" id="SM00528">
    <property type="entry name" value="HNS"/>
    <property type="match status" value="1"/>
</dbReference>
<feature type="domain" description="DNA-binding protein H-NS-like C-terminal" evidence="7">
    <location>
        <begin position="88"/>
        <end position="135"/>
    </location>
</feature>
<dbReference type="RefSeq" id="WP_173272318.1">
    <property type="nucleotide sequence ID" value="NZ_AP021889.1"/>
</dbReference>
<dbReference type="GO" id="GO:0003681">
    <property type="term" value="F:bent DNA binding"/>
    <property type="evidence" value="ECO:0007669"/>
    <property type="project" value="TreeGrafter"/>
</dbReference>
<dbReference type="GO" id="GO:0000976">
    <property type="term" value="F:transcription cis-regulatory region binding"/>
    <property type="evidence" value="ECO:0007669"/>
    <property type="project" value="TreeGrafter"/>
</dbReference>
<dbReference type="InterPro" id="IPR054180">
    <property type="entry name" value="H-NS-like_N"/>
</dbReference>